<organism evidence="4 5">
    <name type="scientific">Granulicella sibirica</name>
    <dbReference type="NCBI Taxonomy" id="2479048"/>
    <lineage>
        <taxon>Bacteria</taxon>
        <taxon>Pseudomonadati</taxon>
        <taxon>Acidobacteriota</taxon>
        <taxon>Terriglobia</taxon>
        <taxon>Terriglobales</taxon>
        <taxon>Acidobacteriaceae</taxon>
        <taxon>Granulicella</taxon>
    </lineage>
</organism>
<reference evidence="4 5" key="1">
    <citation type="submission" date="2018-11" db="EMBL/GenBank/DDBJ databases">
        <authorList>
            <person name="Mardanov A.V."/>
            <person name="Ravin N.V."/>
            <person name="Dedysh S.N."/>
        </authorList>
    </citation>
    <scope>NUCLEOTIDE SEQUENCE [LARGE SCALE GENOMIC DNA]</scope>
    <source>
        <strain evidence="4 5">AF10</strain>
    </source>
</reference>
<dbReference type="Proteomes" id="UP000289437">
    <property type="component" value="Unassembled WGS sequence"/>
</dbReference>
<gene>
    <name evidence="4" type="ORF">GRAN_2733</name>
</gene>
<sequence>MMPGTITTDYPIQALIADRWSPFAFDDRRVSQDDLLALLEAARWSASAANEQPWTYFIATRDEPEGFARLLSCVEKVNLPWAKFAAVLMLGCARLTLEHSGQPYATAEHDLGLASANLVFEATARGLGVHQMIHIDRDRARQLYQIPEGVKPVAGLAIGYAGADGRLKEPFQKEDEVRRLRKPLESFVFSGSWSETASLVKNAKKAL</sequence>
<keyword evidence="5" id="KW-1185">Reference proteome</keyword>
<accession>A0A4Q0T2Y5</accession>
<dbReference type="SUPFAM" id="SSF55469">
    <property type="entry name" value="FMN-dependent nitroreductase-like"/>
    <property type="match status" value="1"/>
</dbReference>
<dbReference type="InterPro" id="IPR029479">
    <property type="entry name" value="Nitroreductase"/>
</dbReference>
<feature type="domain" description="Nitroreductase" evidence="3">
    <location>
        <begin position="16"/>
        <end position="160"/>
    </location>
</feature>
<evidence type="ECO:0000259" key="3">
    <source>
        <dbReference type="Pfam" id="PF00881"/>
    </source>
</evidence>
<dbReference type="PANTHER" id="PTHR43673">
    <property type="entry name" value="NAD(P)H NITROREDUCTASE YDGI-RELATED"/>
    <property type="match status" value="1"/>
</dbReference>
<dbReference type="PANTHER" id="PTHR43673:SF10">
    <property type="entry name" value="NADH DEHYDROGENASE_NAD(P)H NITROREDUCTASE XCC3605-RELATED"/>
    <property type="match status" value="1"/>
</dbReference>
<comment type="similarity">
    <text evidence="1">Belongs to the nitroreductase family.</text>
</comment>
<evidence type="ECO:0000313" key="4">
    <source>
        <dbReference type="EMBL" id="RXH55876.1"/>
    </source>
</evidence>
<dbReference type="RefSeq" id="WP_241654548.1">
    <property type="nucleotide sequence ID" value="NZ_RDSM01000002.1"/>
</dbReference>
<dbReference type="AlphaFoldDB" id="A0A4Q0T2Y5"/>
<dbReference type="Gene3D" id="3.40.109.10">
    <property type="entry name" value="NADH Oxidase"/>
    <property type="match status" value="1"/>
</dbReference>
<dbReference type="InterPro" id="IPR000415">
    <property type="entry name" value="Nitroreductase-like"/>
</dbReference>
<name>A0A4Q0T2Y5_9BACT</name>
<protein>
    <submittedName>
        <fullName evidence="4">Nitroreductase</fullName>
    </submittedName>
</protein>
<keyword evidence="2" id="KW-0560">Oxidoreductase</keyword>
<dbReference type="GO" id="GO:0016491">
    <property type="term" value="F:oxidoreductase activity"/>
    <property type="evidence" value="ECO:0007669"/>
    <property type="project" value="UniProtKB-KW"/>
</dbReference>
<evidence type="ECO:0000256" key="2">
    <source>
        <dbReference type="ARBA" id="ARBA00023002"/>
    </source>
</evidence>
<dbReference type="EMBL" id="RDSM01000002">
    <property type="protein sequence ID" value="RXH55876.1"/>
    <property type="molecule type" value="Genomic_DNA"/>
</dbReference>
<proteinExistence type="inferred from homology"/>
<reference evidence="5" key="2">
    <citation type="submission" date="2019-02" db="EMBL/GenBank/DDBJ databases">
        <title>Granulicella sibirica sp. nov., a psychrotolerant acidobacterium isolated from an organic soil layer in forested tundra, West Siberia.</title>
        <authorList>
            <person name="Oshkin I.Y."/>
            <person name="Kulichevskaya I.S."/>
            <person name="Rijpstra W.I.C."/>
            <person name="Sinninghe Damste J.S."/>
            <person name="Rakitin A.L."/>
            <person name="Ravin N.V."/>
            <person name="Dedysh S.N."/>
        </authorList>
    </citation>
    <scope>NUCLEOTIDE SEQUENCE [LARGE SCALE GENOMIC DNA]</scope>
    <source>
        <strain evidence="5">AF10</strain>
    </source>
</reference>
<dbReference type="CDD" id="cd02138">
    <property type="entry name" value="TdsD-like"/>
    <property type="match status" value="1"/>
</dbReference>
<comment type="caution">
    <text evidence="4">The sequence shown here is derived from an EMBL/GenBank/DDBJ whole genome shotgun (WGS) entry which is preliminary data.</text>
</comment>
<dbReference type="Pfam" id="PF00881">
    <property type="entry name" value="Nitroreductase"/>
    <property type="match status" value="1"/>
</dbReference>
<evidence type="ECO:0000256" key="1">
    <source>
        <dbReference type="ARBA" id="ARBA00007118"/>
    </source>
</evidence>
<evidence type="ECO:0000313" key="5">
    <source>
        <dbReference type="Proteomes" id="UP000289437"/>
    </source>
</evidence>